<dbReference type="InterPro" id="IPR039361">
    <property type="entry name" value="Cyclin"/>
</dbReference>
<dbReference type="Gene3D" id="1.10.472.10">
    <property type="entry name" value="Cyclin-like"/>
    <property type="match status" value="2"/>
</dbReference>
<comment type="caution">
    <text evidence="8">The sequence shown here is derived from an EMBL/GenBank/DDBJ whole genome shotgun (WGS) entry which is preliminary data.</text>
</comment>
<sequence>MRLPLWMQGPSPTPQDISMKEENLCQAFSDALLCKIEDIDTEDWENPQLCSDYVKDIYQYLRQLEVRGPLCPHFLDGRDINGRMRAILVDWLVQVQSKFRLLQETLYMCVAVMDRYLQVQPVSRKKLQLVGITALLLASKYEEMFSPNIEDFVYITDNAYTSSQIREMETLILKELKFELGRPLPLHFLRRASKAGEVDVEQHTLAKYLMELTLVDYDMVHYHPSKVAAAASCLSQKVLGQGKWVSIEFKKKCISYIFGPLDMKCISIFTVLSLKQLLKVHRLKRAAGMMQVETG</sequence>
<evidence type="ECO:0000259" key="7">
    <source>
        <dbReference type="SMART" id="SM01332"/>
    </source>
</evidence>
<dbReference type="PROSITE" id="PS00292">
    <property type="entry name" value="CYCLINS"/>
    <property type="match status" value="1"/>
</dbReference>
<feature type="domain" description="Cyclin C-terminal" evidence="7">
    <location>
        <begin position="183"/>
        <end position="292"/>
    </location>
</feature>
<name>A0A212C7A7_CEREH</name>
<dbReference type="SMART" id="SM01332">
    <property type="entry name" value="Cyclin_C"/>
    <property type="match status" value="1"/>
</dbReference>
<dbReference type="Pfam" id="PF02984">
    <property type="entry name" value="Cyclin_C"/>
    <property type="match status" value="1"/>
</dbReference>
<proteinExistence type="inferred from homology"/>
<evidence type="ECO:0000313" key="9">
    <source>
        <dbReference type="Proteomes" id="UP000242450"/>
    </source>
</evidence>
<reference evidence="8 9" key="1">
    <citation type="journal article" date="2018" name="Mol. Genet. Genomics">
        <title>The red deer Cervus elaphus genome CerEla1.0: sequencing, annotating, genes, and chromosomes.</title>
        <authorList>
            <person name="Bana N.A."/>
            <person name="Nyiri A."/>
            <person name="Nagy J."/>
            <person name="Frank K."/>
            <person name="Nagy T."/>
            <person name="Steger V."/>
            <person name="Schiller M."/>
            <person name="Lakatos P."/>
            <person name="Sugar L."/>
            <person name="Horn P."/>
            <person name="Barta E."/>
            <person name="Orosz L."/>
        </authorList>
    </citation>
    <scope>NUCLEOTIDE SEQUENCE [LARGE SCALE GENOMIC DNA]</scope>
    <source>
        <strain evidence="8">Hungarian</strain>
    </source>
</reference>
<dbReference type="InterPro" id="IPR048258">
    <property type="entry name" value="Cyclins_cyclin-box"/>
</dbReference>
<evidence type="ECO:0000259" key="6">
    <source>
        <dbReference type="SMART" id="SM00385"/>
    </source>
</evidence>
<keyword evidence="2" id="KW-0132">Cell division</keyword>
<keyword evidence="4" id="KW-0131">Cell cycle</keyword>
<dbReference type="Pfam" id="PF00134">
    <property type="entry name" value="Cyclin_N"/>
    <property type="match status" value="1"/>
</dbReference>
<comment type="similarity">
    <text evidence="1">Belongs to the cyclin family. Cyclin AB subfamily.</text>
</comment>
<dbReference type="OrthoDB" id="5590282at2759"/>
<evidence type="ECO:0000256" key="4">
    <source>
        <dbReference type="ARBA" id="ARBA00023306"/>
    </source>
</evidence>
<dbReference type="FunFam" id="1.10.472.10:FF:000001">
    <property type="entry name" value="G2/mitotic-specific cyclin"/>
    <property type="match status" value="1"/>
</dbReference>
<evidence type="ECO:0000256" key="1">
    <source>
        <dbReference type="ARBA" id="ARBA00006955"/>
    </source>
</evidence>
<dbReference type="SMART" id="SM00385">
    <property type="entry name" value="CYCLIN"/>
    <property type="match status" value="2"/>
</dbReference>
<keyword evidence="3 5" id="KW-0195">Cyclin</keyword>
<dbReference type="AlphaFoldDB" id="A0A212C7A7"/>
<dbReference type="InterPro" id="IPR004367">
    <property type="entry name" value="Cyclin_C-dom"/>
</dbReference>
<dbReference type="InterPro" id="IPR013763">
    <property type="entry name" value="Cyclin-like_dom"/>
</dbReference>
<dbReference type="Proteomes" id="UP000242450">
    <property type="component" value="Chromosome 26"/>
</dbReference>
<dbReference type="InterPro" id="IPR006671">
    <property type="entry name" value="Cyclin_N"/>
</dbReference>
<dbReference type="SUPFAM" id="SSF47954">
    <property type="entry name" value="Cyclin-like"/>
    <property type="match status" value="2"/>
</dbReference>
<dbReference type="GO" id="GO:0051301">
    <property type="term" value="P:cell division"/>
    <property type="evidence" value="ECO:0007669"/>
    <property type="project" value="UniProtKB-KW"/>
</dbReference>
<accession>A0A212C7A7</accession>
<evidence type="ECO:0000313" key="8">
    <source>
        <dbReference type="EMBL" id="OWK01869.1"/>
    </source>
</evidence>
<organism evidence="8 9">
    <name type="scientific">Cervus elaphus hippelaphus</name>
    <name type="common">European red deer</name>
    <dbReference type="NCBI Taxonomy" id="46360"/>
    <lineage>
        <taxon>Eukaryota</taxon>
        <taxon>Metazoa</taxon>
        <taxon>Chordata</taxon>
        <taxon>Craniata</taxon>
        <taxon>Vertebrata</taxon>
        <taxon>Euteleostomi</taxon>
        <taxon>Mammalia</taxon>
        <taxon>Eutheria</taxon>
        <taxon>Laurasiatheria</taxon>
        <taxon>Artiodactyla</taxon>
        <taxon>Ruminantia</taxon>
        <taxon>Pecora</taxon>
        <taxon>Cervidae</taxon>
        <taxon>Cervinae</taxon>
        <taxon>Cervus</taxon>
    </lineage>
</organism>
<evidence type="ECO:0000256" key="2">
    <source>
        <dbReference type="ARBA" id="ARBA00022618"/>
    </source>
</evidence>
<evidence type="ECO:0000256" key="3">
    <source>
        <dbReference type="ARBA" id="ARBA00023127"/>
    </source>
</evidence>
<feature type="domain" description="Cyclin-like" evidence="6">
    <location>
        <begin position="187"/>
        <end position="292"/>
    </location>
</feature>
<evidence type="ECO:0000256" key="5">
    <source>
        <dbReference type="RuleBase" id="RU000383"/>
    </source>
</evidence>
<dbReference type="EMBL" id="MKHE01000026">
    <property type="protein sequence ID" value="OWK01869.1"/>
    <property type="molecule type" value="Genomic_DNA"/>
</dbReference>
<dbReference type="PANTHER" id="PTHR10177">
    <property type="entry name" value="CYCLINS"/>
    <property type="match status" value="1"/>
</dbReference>
<feature type="domain" description="Cyclin-like" evidence="6">
    <location>
        <begin position="90"/>
        <end position="174"/>
    </location>
</feature>
<protein>
    <submittedName>
        <fullName evidence="8">Uncharacterized protein</fullName>
    </submittedName>
</protein>
<dbReference type="InterPro" id="IPR036915">
    <property type="entry name" value="Cyclin-like_sf"/>
</dbReference>
<keyword evidence="9" id="KW-1185">Reference proteome</keyword>
<gene>
    <name evidence="8" type="ORF">Celaphus_00019073</name>
</gene>